<evidence type="ECO:0000256" key="9">
    <source>
        <dbReference type="ARBA" id="ARBA00022989"/>
    </source>
</evidence>
<dbReference type="Pfam" id="PF01292">
    <property type="entry name" value="Ni_hydr_CYTB"/>
    <property type="match status" value="1"/>
</dbReference>
<keyword evidence="16" id="KW-1185">Reference proteome</keyword>
<dbReference type="EMBL" id="RCZP01000041">
    <property type="protein sequence ID" value="TPG46365.1"/>
    <property type="molecule type" value="Genomic_DNA"/>
</dbReference>
<comment type="subcellular location">
    <subcellularLocation>
        <location evidence="2">Cell membrane</location>
        <topology evidence="2">Multi-pass membrane protein</topology>
    </subcellularLocation>
</comment>
<keyword evidence="11 13" id="KW-0472">Membrane</keyword>
<keyword evidence="5" id="KW-0349">Heme</keyword>
<keyword evidence="10" id="KW-0408">Iron</keyword>
<dbReference type="InterPro" id="IPR016174">
    <property type="entry name" value="Di-haem_cyt_TM"/>
</dbReference>
<dbReference type="GO" id="GO:0009055">
    <property type="term" value="F:electron transfer activity"/>
    <property type="evidence" value="ECO:0007669"/>
    <property type="project" value="InterPro"/>
</dbReference>
<evidence type="ECO:0000256" key="4">
    <source>
        <dbReference type="ARBA" id="ARBA00022475"/>
    </source>
</evidence>
<evidence type="ECO:0000256" key="5">
    <source>
        <dbReference type="ARBA" id="ARBA00022617"/>
    </source>
</evidence>
<proteinExistence type="inferred from homology"/>
<evidence type="ECO:0000256" key="6">
    <source>
        <dbReference type="ARBA" id="ARBA00022692"/>
    </source>
</evidence>
<evidence type="ECO:0000259" key="14">
    <source>
        <dbReference type="Pfam" id="PF01292"/>
    </source>
</evidence>
<keyword evidence="4" id="KW-1003">Cell membrane</keyword>
<dbReference type="GO" id="GO:0046872">
    <property type="term" value="F:metal ion binding"/>
    <property type="evidence" value="ECO:0007669"/>
    <property type="project" value="UniProtKB-KW"/>
</dbReference>
<feature type="transmembrane region" description="Helical" evidence="13">
    <location>
        <begin position="27"/>
        <end position="45"/>
    </location>
</feature>
<evidence type="ECO:0000256" key="3">
    <source>
        <dbReference type="ARBA" id="ARBA00022448"/>
    </source>
</evidence>
<feature type="domain" description="Cytochrome b561 bacterial/Ni-hydrogenase" evidence="14">
    <location>
        <begin position="20"/>
        <end position="190"/>
    </location>
</feature>
<evidence type="ECO:0000256" key="7">
    <source>
        <dbReference type="ARBA" id="ARBA00022723"/>
    </source>
</evidence>
<dbReference type="InterPro" id="IPR011577">
    <property type="entry name" value="Cyt_b561_bac/Ni-Hgenase"/>
</dbReference>
<feature type="transmembrane region" description="Helical" evidence="13">
    <location>
        <begin position="104"/>
        <end position="121"/>
    </location>
</feature>
<dbReference type="InterPro" id="IPR052168">
    <property type="entry name" value="Cytochrome_b561_oxidase"/>
</dbReference>
<dbReference type="GO" id="GO:0020037">
    <property type="term" value="F:heme binding"/>
    <property type="evidence" value="ECO:0007669"/>
    <property type="project" value="TreeGrafter"/>
</dbReference>
<evidence type="ECO:0000256" key="8">
    <source>
        <dbReference type="ARBA" id="ARBA00022982"/>
    </source>
</evidence>
<comment type="caution">
    <text evidence="15">The sequence shown here is derived from an EMBL/GenBank/DDBJ whole genome shotgun (WGS) entry which is preliminary data.</text>
</comment>
<keyword evidence="9 13" id="KW-1133">Transmembrane helix</keyword>
<evidence type="ECO:0000256" key="10">
    <source>
        <dbReference type="ARBA" id="ARBA00023004"/>
    </source>
</evidence>
<keyword evidence="8" id="KW-0249">Electron transport</keyword>
<evidence type="ECO:0000313" key="15">
    <source>
        <dbReference type="EMBL" id="TPG46365.1"/>
    </source>
</evidence>
<evidence type="ECO:0000256" key="13">
    <source>
        <dbReference type="SAM" id="Phobius"/>
    </source>
</evidence>
<evidence type="ECO:0000313" key="16">
    <source>
        <dbReference type="Proteomes" id="UP000317078"/>
    </source>
</evidence>
<comment type="similarity">
    <text evidence="12">Belongs to the cytochrome b561 family.</text>
</comment>
<accession>A0A502FAC5</accession>
<dbReference type="PANTHER" id="PTHR30529:SF1">
    <property type="entry name" value="CYTOCHROME B561 HOMOLOG 2"/>
    <property type="match status" value="1"/>
</dbReference>
<dbReference type="GO" id="GO:0005886">
    <property type="term" value="C:plasma membrane"/>
    <property type="evidence" value="ECO:0007669"/>
    <property type="project" value="UniProtKB-SubCell"/>
</dbReference>
<dbReference type="SUPFAM" id="SSF81342">
    <property type="entry name" value="Transmembrane di-heme cytochromes"/>
    <property type="match status" value="1"/>
</dbReference>
<sequence length="190" mass="20320">MGMSAEAHGAGGAAALDQPYDGVSRTFHWLVVALVLMQITLALVLPSLLPKSAEDSITAWHLGTGSTILLVMLLRLGWRLAHPMPPAPSDLSAGLRILARTTHWAFYLVLIVLPLLGWMAANAYGATPRLLGLIPLPRLVAPDQAFGEAIGVVHKTFATVLLGLIVMHVSGALYHAFVKRDGVIRRMIPG</sequence>
<evidence type="ECO:0000256" key="2">
    <source>
        <dbReference type="ARBA" id="ARBA00004651"/>
    </source>
</evidence>
<dbReference type="AlphaFoldDB" id="A0A502FAC5"/>
<dbReference type="OrthoDB" id="1247465at2"/>
<comment type="cofactor">
    <cofactor evidence="1">
        <name>heme b</name>
        <dbReference type="ChEBI" id="CHEBI:60344"/>
    </cofactor>
</comment>
<reference evidence="15 16" key="1">
    <citation type="journal article" date="2019" name="Environ. Microbiol.">
        <title>Species interactions and distinct microbial communities in high Arctic permafrost affected cryosols are associated with the CH4 and CO2 gas fluxes.</title>
        <authorList>
            <person name="Altshuler I."/>
            <person name="Hamel J."/>
            <person name="Turney S."/>
            <person name="Magnuson E."/>
            <person name="Levesque R."/>
            <person name="Greer C."/>
            <person name="Whyte L.G."/>
        </authorList>
    </citation>
    <scope>NUCLEOTIDE SEQUENCE [LARGE SCALE GENOMIC DNA]</scope>
    <source>
        <strain evidence="15 16">S9.3B</strain>
    </source>
</reference>
<feature type="transmembrane region" description="Helical" evidence="13">
    <location>
        <begin position="157"/>
        <end position="177"/>
    </location>
</feature>
<name>A0A502FAC5_9PROT</name>
<gene>
    <name evidence="15" type="ORF">EAH89_24995</name>
</gene>
<evidence type="ECO:0000256" key="12">
    <source>
        <dbReference type="ARBA" id="ARBA00037975"/>
    </source>
</evidence>
<dbReference type="Proteomes" id="UP000317078">
    <property type="component" value="Unassembled WGS sequence"/>
</dbReference>
<keyword evidence="7" id="KW-0479">Metal-binding</keyword>
<keyword evidence="3" id="KW-0813">Transport</keyword>
<dbReference type="PANTHER" id="PTHR30529">
    <property type="entry name" value="CYTOCHROME B561"/>
    <property type="match status" value="1"/>
</dbReference>
<keyword evidence="6 13" id="KW-0812">Transmembrane</keyword>
<evidence type="ECO:0000256" key="11">
    <source>
        <dbReference type="ARBA" id="ARBA00023136"/>
    </source>
</evidence>
<feature type="transmembrane region" description="Helical" evidence="13">
    <location>
        <begin position="57"/>
        <end position="78"/>
    </location>
</feature>
<organism evidence="15 16">
    <name type="scientific">Muricoccus nepalensis</name>
    <dbReference type="NCBI Taxonomy" id="1854500"/>
    <lineage>
        <taxon>Bacteria</taxon>
        <taxon>Pseudomonadati</taxon>
        <taxon>Pseudomonadota</taxon>
        <taxon>Alphaproteobacteria</taxon>
        <taxon>Acetobacterales</taxon>
        <taxon>Roseomonadaceae</taxon>
        <taxon>Muricoccus</taxon>
    </lineage>
</organism>
<protein>
    <submittedName>
        <fullName evidence="15">Cytochrome b</fullName>
    </submittedName>
</protein>
<dbReference type="GO" id="GO:0022904">
    <property type="term" value="P:respiratory electron transport chain"/>
    <property type="evidence" value="ECO:0007669"/>
    <property type="project" value="InterPro"/>
</dbReference>
<evidence type="ECO:0000256" key="1">
    <source>
        <dbReference type="ARBA" id="ARBA00001970"/>
    </source>
</evidence>